<protein>
    <recommendedName>
        <fullName evidence="9">Major facilitator superfamily (MFS) profile domain-containing protein</fullName>
    </recommendedName>
</protein>
<dbReference type="GO" id="GO:0022857">
    <property type="term" value="F:transmembrane transporter activity"/>
    <property type="evidence" value="ECO:0007669"/>
    <property type="project" value="InterPro"/>
</dbReference>
<accession>A0A0B7NK87</accession>
<proteinExistence type="predicted"/>
<dbReference type="Gene3D" id="1.20.1250.20">
    <property type="entry name" value="MFS general substrate transporter like domains"/>
    <property type="match status" value="1"/>
</dbReference>
<dbReference type="Pfam" id="PF07690">
    <property type="entry name" value="MFS_1"/>
    <property type="match status" value="1"/>
</dbReference>
<evidence type="ECO:0000256" key="1">
    <source>
        <dbReference type="ARBA" id="ARBA00004141"/>
    </source>
</evidence>
<keyword evidence="4 6" id="KW-1133">Transmembrane helix</keyword>
<evidence type="ECO:0000313" key="7">
    <source>
        <dbReference type="EMBL" id="CEP15782.1"/>
    </source>
</evidence>
<gene>
    <name evidence="7" type="primary">PARPA_10022.1 scaffold 39144</name>
</gene>
<dbReference type="GO" id="GO:0016020">
    <property type="term" value="C:membrane"/>
    <property type="evidence" value="ECO:0007669"/>
    <property type="project" value="UniProtKB-SubCell"/>
</dbReference>
<evidence type="ECO:0000313" key="8">
    <source>
        <dbReference type="Proteomes" id="UP000054107"/>
    </source>
</evidence>
<keyword evidence="2" id="KW-0813">Transport</keyword>
<dbReference type="STRING" id="35722.A0A0B7NK87"/>
<evidence type="ECO:0000256" key="5">
    <source>
        <dbReference type="ARBA" id="ARBA00023136"/>
    </source>
</evidence>
<evidence type="ECO:0000256" key="3">
    <source>
        <dbReference type="ARBA" id="ARBA00022692"/>
    </source>
</evidence>
<feature type="transmembrane region" description="Helical" evidence="6">
    <location>
        <begin position="127"/>
        <end position="150"/>
    </location>
</feature>
<organism evidence="7 8">
    <name type="scientific">Parasitella parasitica</name>
    <dbReference type="NCBI Taxonomy" id="35722"/>
    <lineage>
        <taxon>Eukaryota</taxon>
        <taxon>Fungi</taxon>
        <taxon>Fungi incertae sedis</taxon>
        <taxon>Mucoromycota</taxon>
        <taxon>Mucoromycotina</taxon>
        <taxon>Mucoromycetes</taxon>
        <taxon>Mucorales</taxon>
        <taxon>Mucorineae</taxon>
        <taxon>Mucoraceae</taxon>
        <taxon>Parasitella</taxon>
    </lineage>
</organism>
<feature type="transmembrane region" description="Helical" evidence="6">
    <location>
        <begin position="162"/>
        <end position="185"/>
    </location>
</feature>
<dbReference type="InterPro" id="IPR036259">
    <property type="entry name" value="MFS_trans_sf"/>
</dbReference>
<dbReference type="OrthoDB" id="1935484at2759"/>
<dbReference type="AlphaFoldDB" id="A0A0B7NK87"/>
<dbReference type="EMBL" id="LN732614">
    <property type="protein sequence ID" value="CEP15782.1"/>
    <property type="molecule type" value="Genomic_DNA"/>
</dbReference>
<keyword evidence="5 6" id="KW-0472">Membrane</keyword>
<comment type="subcellular location">
    <subcellularLocation>
        <location evidence="1">Membrane</location>
        <topology evidence="1">Multi-pass membrane protein</topology>
    </subcellularLocation>
</comment>
<evidence type="ECO:0000256" key="6">
    <source>
        <dbReference type="SAM" id="Phobius"/>
    </source>
</evidence>
<keyword evidence="8" id="KW-1185">Reference proteome</keyword>
<dbReference type="Proteomes" id="UP000054107">
    <property type="component" value="Unassembled WGS sequence"/>
</dbReference>
<feature type="transmembrane region" description="Helical" evidence="6">
    <location>
        <begin position="77"/>
        <end position="95"/>
    </location>
</feature>
<reference evidence="7 8" key="1">
    <citation type="submission" date="2014-09" db="EMBL/GenBank/DDBJ databases">
        <authorList>
            <person name="Ellenberger Sabrina"/>
        </authorList>
    </citation>
    <scope>NUCLEOTIDE SEQUENCE [LARGE SCALE GENOMIC DNA]</scope>
    <source>
        <strain evidence="7 8">CBS 412.66</strain>
    </source>
</reference>
<dbReference type="InterPro" id="IPR011701">
    <property type="entry name" value="MFS"/>
</dbReference>
<name>A0A0B7NK87_9FUNG</name>
<dbReference type="PANTHER" id="PTHR43791:SF36">
    <property type="entry name" value="TRANSPORTER, PUTATIVE (AFU_ORTHOLOGUE AFUA_6G08340)-RELATED"/>
    <property type="match status" value="1"/>
</dbReference>
<keyword evidence="3 6" id="KW-0812">Transmembrane</keyword>
<dbReference type="SUPFAM" id="SSF103473">
    <property type="entry name" value="MFS general substrate transporter"/>
    <property type="match status" value="1"/>
</dbReference>
<evidence type="ECO:0000256" key="2">
    <source>
        <dbReference type="ARBA" id="ARBA00022448"/>
    </source>
</evidence>
<dbReference type="PANTHER" id="PTHR43791">
    <property type="entry name" value="PERMEASE-RELATED"/>
    <property type="match status" value="1"/>
</dbReference>
<sequence length="253" mass="28732">MTEKANKNHTEPVIKTTENVFADHKEEKAYYDSSDMESLSTDSYDEALEWTPEEDKCYFRQFGSFTWLYNDSVNTTVLIYSLIFTIFTLPSNAIVKRIGVHLWIPILMNSWAIATWAHALVHDFSGFVAVRIFIAITEAGFIPACLNYLTGWYKTTELATRLAWFWGIQAFASAFSGLISFGVFRMAGIANLEGWKWLFLLDGIMTHIVGVIYGCPVHCSSMSEDEKKTYNEITKTLAPTVLISNLDLPIEDE</sequence>
<feature type="transmembrane region" description="Helical" evidence="6">
    <location>
        <begin position="102"/>
        <end position="121"/>
    </location>
</feature>
<evidence type="ECO:0000256" key="4">
    <source>
        <dbReference type="ARBA" id="ARBA00022989"/>
    </source>
</evidence>
<evidence type="ECO:0008006" key="9">
    <source>
        <dbReference type="Google" id="ProtNLM"/>
    </source>
</evidence>
<feature type="transmembrane region" description="Helical" evidence="6">
    <location>
        <begin position="197"/>
        <end position="219"/>
    </location>
</feature>